<gene>
    <name evidence="5" type="ORF">DXN04_06100</name>
</gene>
<dbReference type="Gene3D" id="2.60.120.10">
    <property type="entry name" value="Jelly Rolls"/>
    <property type="match status" value="2"/>
</dbReference>
<dbReference type="PANTHER" id="PTHR43212">
    <property type="entry name" value="QUERCETIN 2,3-DIOXYGENASE"/>
    <property type="match status" value="1"/>
</dbReference>
<dbReference type="Pfam" id="PF02678">
    <property type="entry name" value="Pirin"/>
    <property type="match status" value="1"/>
</dbReference>
<evidence type="ECO:0000256" key="2">
    <source>
        <dbReference type="RuleBase" id="RU003457"/>
    </source>
</evidence>
<sequence length="226" mass="25471">MIPQSKGKMYLSDERGYNEMPWFRTYNTFNFGRYYNEHKQAFGALYVLNEDVLAGGKGFRMEVETPSDILLLPIVGAITFSTDDGHNGLLEAGQVQVLHLTPGTAFEVRNPYENDLVKFLQLWIKAAATKSATLTTFDLSHKDQLYTLVNNDTYTLSIGKFNGRAEGSYHLKDKNKGVFVFNIEGAFEVQYRLLHNGDGLGLWEVDEVEIEALSNDAIILLLEVAM</sequence>
<dbReference type="Proteomes" id="UP000261174">
    <property type="component" value="Unassembled WGS sequence"/>
</dbReference>
<evidence type="ECO:0000259" key="4">
    <source>
        <dbReference type="Pfam" id="PF17954"/>
    </source>
</evidence>
<reference evidence="5 6" key="1">
    <citation type="submission" date="2018-08" db="EMBL/GenBank/DDBJ databases">
        <title>Chitinophaga sp. K20C18050901, a novel bacterium isolated from forest soil.</title>
        <authorList>
            <person name="Wang C."/>
        </authorList>
    </citation>
    <scope>NUCLEOTIDE SEQUENCE [LARGE SCALE GENOMIC DNA]</scope>
    <source>
        <strain evidence="5 6">K20C18050901</strain>
    </source>
</reference>
<keyword evidence="6" id="KW-1185">Reference proteome</keyword>
<dbReference type="RefSeq" id="WP_116852455.1">
    <property type="nucleotide sequence ID" value="NZ_QTJV01000002.1"/>
</dbReference>
<evidence type="ECO:0000313" key="5">
    <source>
        <dbReference type="EMBL" id="RFM34971.1"/>
    </source>
</evidence>
<feature type="domain" description="Quercetin 2,3-dioxygenase C-terminal cupin" evidence="4">
    <location>
        <begin position="153"/>
        <end position="224"/>
    </location>
</feature>
<dbReference type="InterPro" id="IPR014710">
    <property type="entry name" value="RmlC-like_jellyroll"/>
</dbReference>
<comment type="similarity">
    <text evidence="1 2">Belongs to the pirin family.</text>
</comment>
<dbReference type="Pfam" id="PF17954">
    <property type="entry name" value="Pirin_C_2"/>
    <property type="match status" value="1"/>
</dbReference>
<dbReference type="InterPro" id="IPR012093">
    <property type="entry name" value="Pirin"/>
</dbReference>
<proteinExistence type="inferred from homology"/>
<accession>A0A3E1P475</accession>
<dbReference type="InterPro" id="IPR041602">
    <property type="entry name" value="Quercetinase_C"/>
</dbReference>
<evidence type="ECO:0000313" key="6">
    <source>
        <dbReference type="Proteomes" id="UP000261174"/>
    </source>
</evidence>
<feature type="domain" description="Pirin N-terminal" evidence="3">
    <location>
        <begin position="17"/>
        <end position="124"/>
    </location>
</feature>
<dbReference type="OrthoDB" id="321327at2"/>
<name>A0A3E1P475_9BACT</name>
<dbReference type="PANTHER" id="PTHR43212:SF3">
    <property type="entry name" value="QUERCETIN 2,3-DIOXYGENASE"/>
    <property type="match status" value="1"/>
</dbReference>
<dbReference type="AlphaFoldDB" id="A0A3E1P475"/>
<evidence type="ECO:0000259" key="3">
    <source>
        <dbReference type="Pfam" id="PF02678"/>
    </source>
</evidence>
<dbReference type="EMBL" id="QTJV01000002">
    <property type="protein sequence ID" value="RFM34971.1"/>
    <property type="molecule type" value="Genomic_DNA"/>
</dbReference>
<dbReference type="InterPro" id="IPR011051">
    <property type="entry name" value="RmlC_Cupin_sf"/>
</dbReference>
<evidence type="ECO:0000256" key="1">
    <source>
        <dbReference type="ARBA" id="ARBA00008416"/>
    </source>
</evidence>
<dbReference type="InterPro" id="IPR003829">
    <property type="entry name" value="Pirin_N_dom"/>
</dbReference>
<dbReference type="SUPFAM" id="SSF51182">
    <property type="entry name" value="RmlC-like cupins"/>
    <property type="match status" value="1"/>
</dbReference>
<organism evidence="5 6">
    <name type="scientific">Chitinophaga silvisoli</name>
    <dbReference type="NCBI Taxonomy" id="2291814"/>
    <lineage>
        <taxon>Bacteria</taxon>
        <taxon>Pseudomonadati</taxon>
        <taxon>Bacteroidota</taxon>
        <taxon>Chitinophagia</taxon>
        <taxon>Chitinophagales</taxon>
        <taxon>Chitinophagaceae</taxon>
        <taxon>Chitinophaga</taxon>
    </lineage>
</organism>
<protein>
    <submittedName>
        <fullName evidence="5">Pirin</fullName>
    </submittedName>
</protein>
<comment type="caution">
    <text evidence="5">The sequence shown here is derived from an EMBL/GenBank/DDBJ whole genome shotgun (WGS) entry which is preliminary data.</text>
</comment>